<comment type="caution">
    <text evidence="2">The sequence shown here is derived from an EMBL/GenBank/DDBJ whole genome shotgun (WGS) entry which is preliminary data.</text>
</comment>
<protein>
    <submittedName>
        <fullName evidence="2">Uncharacterized protein</fullName>
    </submittedName>
</protein>
<reference evidence="2" key="1">
    <citation type="journal article" date="2015" name="Genome Announc.">
        <title>Draft Genome Sequence of the Pathogenic Filamentous Fungus Aspergillus udagawae Strain IFM 46973T.</title>
        <authorList>
            <person name="Kusuya Y."/>
            <person name="Takahashi-Nakaguchi A."/>
            <person name="Takahashi H."/>
            <person name="Yaguchi T."/>
        </authorList>
    </citation>
    <scope>NUCLEOTIDE SEQUENCE</scope>
    <source>
        <strain evidence="2">IFM 46973</strain>
    </source>
</reference>
<evidence type="ECO:0000313" key="3">
    <source>
        <dbReference type="Proteomes" id="UP000036893"/>
    </source>
</evidence>
<reference evidence="2" key="2">
    <citation type="submission" date="2021-01" db="EMBL/GenBank/DDBJ databases">
        <title>Pan-genome distribution and transcriptional activeness of fungal secondary metabolism genes in Aspergillus section Fumigati.</title>
        <authorList>
            <person name="Takahashi H."/>
            <person name="Umemura M."/>
            <person name="Ninomiya A."/>
            <person name="Kusuya Y."/>
            <person name="Urayama S."/>
            <person name="Shimizu M."/>
            <person name="Watanabe A."/>
            <person name="Kamei K."/>
            <person name="Yaguchi T."/>
            <person name="Hagiwara D."/>
        </authorList>
    </citation>
    <scope>NUCLEOTIDE SEQUENCE</scope>
    <source>
        <strain evidence="2">IFM 46973</strain>
    </source>
</reference>
<name>A0A8E0V090_9EURO</name>
<dbReference type="EMBL" id="BBXM02000007">
    <property type="protein sequence ID" value="GIC92337.1"/>
    <property type="molecule type" value="Genomic_DNA"/>
</dbReference>
<proteinExistence type="predicted"/>
<dbReference type="AlphaFoldDB" id="A0A8E0V090"/>
<dbReference type="Proteomes" id="UP000036893">
    <property type="component" value="Unassembled WGS sequence"/>
</dbReference>
<sequence length="214" mass="23822">MQLPREWEECRGLPLGYINQLEIRLADTELALYEALTTLRAMNGSSLIRASRKGDISPKQKTARVEEWGQLPLREPSDLERWLEAKSDQFTIMSDLRDAQRIMPLGLIESTDSATQRRDPRPSNMSGVLTATESPDSARLDRQVTASNMQANRQLSVNQATTSLTAGRASWAETSRHGLPGQIQAFSGEVMIPGEENQIGKAGQLSKVHPDIYF</sequence>
<evidence type="ECO:0000313" key="2">
    <source>
        <dbReference type="EMBL" id="GIC92337.1"/>
    </source>
</evidence>
<evidence type="ECO:0000256" key="1">
    <source>
        <dbReference type="SAM" id="MobiDB-lite"/>
    </source>
</evidence>
<feature type="compositionally biased region" description="Polar residues" evidence="1">
    <location>
        <begin position="123"/>
        <end position="135"/>
    </location>
</feature>
<accession>A0A8E0V090</accession>
<organism evidence="2 3">
    <name type="scientific">Aspergillus udagawae</name>
    <dbReference type="NCBI Taxonomy" id="91492"/>
    <lineage>
        <taxon>Eukaryota</taxon>
        <taxon>Fungi</taxon>
        <taxon>Dikarya</taxon>
        <taxon>Ascomycota</taxon>
        <taxon>Pezizomycotina</taxon>
        <taxon>Eurotiomycetes</taxon>
        <taxon>Eurotiomycetidae</taxon>
        <taxon>Eurotiales</taxon>
        <taxon>Aspergillaceae</taxon>
        <taxon>Aspergillus</taxon>
        <taxon>Aspergillus subgen. Fumigati</taxon>
    </lineage>
</organism>
<feature type="region of interest" description="Disordered" evidence="1">
    <location>
        <begin position="108"/>
        <end position="137"/>
    </location>
</feature>
<dbReference type="GeneID" id="66996280"/>
<gene>
    <name evidence="2" type="ORF">Aud_008803</name>
</gene>
<dbReference type="RefSeq" id="XP_043149603.1">
    <property type="nucleotide sequence ID" value="XM_043293668.1"/>
</dbReference>